<name>A0ABD0XXC1_UMBPY</name>
<dbReference type="PANTHER" id="PTHR33332">
    <property type="entry name" value="REVERSE TRANSCRIPTASE DOMAIN-CONTAINING PROTEIN"/>
    <property type="match status" value="1"/>
</dbReference>
<reference evidence="1 2" key="1">
    <citation type="submission" date="2024-06" db="EMBL/GenBank/DDBJ databases">
        <authorList>
            <person name="Pan Q."/>
            <person name="Wen M."/>
            <person name="Jouanno E."/>
            <person name="Zahm M."/>
            <person name="Klopp C."/>
            <person name="Cabau C."/>
            <person name="Louis A."/>
            <person name="Berthelot C."/>
            <person name="Parey E."/>
            <person name="Roest Crollius H."/>
            <person name="Montfort J."/>
            <person name="Robinson-Rechavi M."/>
            <person name="Bouchez O."/>
            <person name="Lampietro C."/>
            <person name="Lopez Roques C."/>
            <person name="Donnadieu C."/>
            <person name="Postlethwait J."/>
            <person name="Bobe J."/>
            <person name="Verreycken H."/>
            <person name="Guiguen Y."/>
        </authorList>
    </citation>
    <scope>NUCLEOTIDE SEQUENCE [LARGE SCALE GENOMIC DNA]</scope>
    <source>
        <strain evidence="1">Up_M1</strain>
        <tissue evidence="1">Testis</tissue>
    </source>
</reference>
<dbReference type="EMBL" id="JAGEUA010000002">
    <property type="protein sequence ID" value="KAL1005067.1"/>
    <property type="molecule type" value="Genomic_DNA"/>
</dbReference>
<evidence type="ECO:0008006" key="3">
    <source>
        <dbReference type="Google" id="ProtNLM"/>
    </source>
</evidence>
<evidence type="ECO:0000313" key="1">
    <source>
        <dbReference type="EMBL" id="KAL1005067.1"/>
    </source>
</evidence>
<gene>
    <name evidence="1" type="ORF">UPYG_G00054060</name>
</gene>
<evidence type="ECO:0000313" key="2">
    <source>
        <dbReference type="Proteomes" id="UP001557470"/>
    </source>
</evidence>
<keyword evidence="2" id="KW-1185">Reference proteome</keyword>
<accession>A0ABD0XXC1</accession>
<sequence>MVQDLGHLSPFIKPYAKNVGVILDTELCLDKQISSVVKNSFYQLRMLSRLKSFLSFNDLEKVFHAFITSRLDYCNSLYFGLSQSSLRRLQLVQNAAVRPLTGARRREHITPILDSLHWLPVVFRIQFKVLLFVFKALNGLAPAYINFLVQPYSAQRSLRSSNKGLLFVPPSRLKQGGDGAFSVAAPHLWNQLPQDIRSAPSIDVFKSRHFYEGVYDCLQPDLEERETGQYINWTH</sequence>
<dbReference type="Proteomes" id="UP001557470">
    <property type="component" value="Unassembled WGS sequence"/>
</dbReference>
<protein>
    <recommendedName>
        <fullName evidence="3">Maturase K</fullName>
    </recommendedName>
</protein>
<proteinExistence type="predicted"/>
<dbReference type="AlphaFoldDB" id="A0ABD0XXC1"/>
<organism evidence="1 2">
    <name type="scientific">Umbra pygmaea</name>
    <name type="common">Eastern mudminnow</name>
    <dbReference type="NCBI Taxonomy" id="75934"/>
    <lineage>
        <taxon>Eukaryota</taxon>
        <taxon>Metazoa</taxon>
        <taxon>Chordata</taxon>
        <taxon>Craniata</taxon>
        <taxon>Vertebrata</taxon>
        <taxon>Euteleostomi</taxon>
        <taxon>Actinopterygii</taxon>
        <taxon>Neopterygii</taxon>
        <taxon>Teleostei</taxon>
        <taxon>Protacanthopterygii</taxon>
        <taxon>Esociformes</taxon>
        <taxon>Umbridae</taxon>
        <taxon>Umbra</taxon>
    </lineage>
</organism>
<comment type="caution">
    <text evidence="1">The sequence shown here is derived from an EMBL/GenBank/DDBJ whole genome shotgun (WGS) entry which is preliminary data.</text>
</comment>